<keyword evidence="7" id="KW-1185">Reference proteome</keyword>
<evidence type="ECO:0000256" key="3">
    <source>
        <dbReference type="ARBA" id="ARBA00023082"/>
    </source>
</evidence>
<dbReference type="InterPro" id="IPR036388">
    <property type="entry name" value="WH-like_DNA-bd_sf"/>
</dbReference>
<feature type="domain" description="RNA polymerase sigma factor 70 region 4 type 2" evidence="5">
    <location>
        <begin position="24"/>
        <end position="73"/>
    </location>
</feature>
<accession>A0A411YBZ3</accession>
<dbReference type="EMBL" id="CP036402">
    <property type="protein sequence ID" value="QBI18773.1"/>
    <property type="molecule type" value="Genomic_DNA"/>
</dbReference>
<dbReference type="GO" id="GO:0006352">
    <property type="term" value="P:DNA-templated transcription initiation"/>
    <property type="evidence" value="ECO:0007669"/>
    <property type="project" value="InterPro"/>
</dbReference>
<evidence type="ECO:0000256" key="4">
    <source>
        <dbReference type="ARBA" id="ARBA00023163"/>
    </source>
</evidence>
<protein>
    <recommendedName>
        <fullName evidence="5">RNA polymerase sigma factor 70 region 4 type 2 domain-containing protein</fullName>
    </recommendedName>
</protein>
<dbReference type="OrthoDB" id="3692620at2"/>
<keyword evidence="4" id="KW-0804">Transcription</keyword>
<evidence type="ECO:0000313" key="7">
    <source>
        <dbReference type="Proteomes" id="UP000291469"/>
    </source>
</evidence>
<evidence type="ECO:0000256" key="2">
    <source>
        <dbReference type="ARBA" id="ARBA00023015"/>
    </source>
</evidence>
<dbReference type="Gene3D" id="1.10.10.10">
    <property type="entry name" value="Winged helix-like DNA-binding domain superfamily/Winged helix DNA-binding domain"/>
    <property type="match status" value="1"/>
</dbReference>
<dbReference type="GO" id="GO:0016987">
    <property type="term" value="F:sigma factor activity"/>
    <property type="evidence" value="ECO:0007669"/>
    <property type="project" value="UniProtKB-KW"/>
</dbReference>
<dbReference type="KEGG" id="erz:ER308_03880"/>
<dbReference type="CDD" id="cd06171">
    <property type="entry name" value="Sigma70_r4"/>
    <property type="match status" value="1"/>
</dbReference>
<evidence type="ECO:0000256" key="1">
    <source>
        <dbReference type="ARBA" id="ARBA00010641"/>
    </source>
</evidence>
<dbReference type="Proteomes" id="UP000291469">
    <property type="component" value="Chromosome"/>
</dbReference>
<evidence type="ECO:0000313" key="6">
    <source>
        <dbReference type="EMBL" id="QBI18773.1"/>
    </source>
</evidence>
<dbReference type="RefSeq" id="WP_131153770.1">
    <property type="nucleotide sequence ID" value="NZ_CP036402.1"/>
</dbReference>
<dbReference type="InterPro" id="IPR013324">
    <property type="entry name" value="RNA_pol_sigma_r3/r4-like"/>
</dbReference>
<reference evidence="6 7" key="1">
    <citation type="submission" date="2019-01" db="EMBL/GenBank/DDBJ databases">
        <title>Egibacter rhizosphaerae EGI 80759T.</title>
        <authorList>
            <person name="Chen D.-D."/>
            <person name="Tian Y."/>
            <person name="Jiao J.-Y."/>
            <person name="Zhang X.-T."/>
            <person name="Zhang Y.-G."/>
            <person name="Zhang Y."/>
            <person name="Xiao M."/>
            <person name="Shu W.-S."/>
            <person name="Li W.-J."/>
        </authorList>
    </citation>
    <scope>NUCLEOTIDE SEQUENCE [LARGE SCALE GENOMIC DNA]</scope>
    <source>
        <strain evidence="6 7">EGI 80759</strain>
    </source>
</reference>
<keyword evidence="3" id="KW-0731">Sigma factor</keyword>
<proteinExistence type="inferred from homology"/>
<dbReference type="Pfam" id="PF08281">
    <property type="entry name" value="Sigma70_r4_2"/>
    <property type="match status" value="1"/>
</dbReference>
<dbReference type="InterPro" id="IPR013249">
    <property type="entry name" value="RNA_pol_sigma70_r4_t2"/>
</dbReference>
<evidence type="ECO:0000259" key="5">
    <source>
        <dbReference type="Pfam" id="PF08281"/>
    </source>
</evidence>
<dbReference type="SUPFAM" id="SSF88659">
    <property type="entry name" value="Sigma3 and sigma4 domains of RNA polymerase sigma factors"/>
    <property type="match status" value="1"/>
</dbReference>
<dbReference type="AlphaFoldDB" id="A0A411YBZ3"/>
<keyword evidence="2" id="KW-0805">Transcription regulation</keyword>
<name>A0A411YBZ3_9ACTN</name>
<comment type="similarity">
    <text evidence="1">Belongs to the sigma-70 factor family. ECF subfamily.</text>
</comment>
<organism evidence="6 7">
    <name type="scientific">Egibacter rhizosphaerae</name>
    <dbReference type="NCBI Taxonomy" id="1670831"/>
    <lineage>
        <taxon>Bacteria</taxon>
        <taxon>Bacillati</taxon>
        <taxon>Actinomycetota</taxon>
        <taxon>Nitriliruptoria</taxon>
        <taxon>Egibacterales</taxon>
        <taxon>Egibacteraceae</taxon>
        <taxon>Egibacter</taxon>
    </lineage>
</organism>
<dbReference type="GO" id="GO:0003677">
    <property type="term" value="F:DNA binding"/>
    <property type="evidence" value="ECO:0007669"/>
    <property type="project" value="InterPro"/>
</dbReference>
<gene>
    <name evidence="6" type="ORF">ER308_03880</name>
</gene>
<sequence>MPSDGRAAGWKASSLRANRADAVAVRQAVARLPHRRRAVLVYRFYLGYSVAETADAMGASESATKSLASRAVDELRGVLDVDTTLAGEEHDGAR</sequence>